<feature type="transmembrane region" description="Helical" evidence="5">
    <location>
        <begin position="84"/>
        <end position="105"/>
    </location>
</feature>
<protein>
    <submittedName>
        <fullName evidence="7">MFS transporter</fullName>
    </submittedName>
</protein>
<comment type="subcellular location">
    <subcellularLocation>
        <location evidence="1">Cell membrane</location>
        <topology evidence="1">Multi-pass membrane protein</topology>
    </subcellularLocation>
</comment>
<dbReference type="Gene3D" id="1.20.1250.20">
    <property type="entry name" value="MFS general substrate transporter like domains"/>
    <property type="match status" value="2"/>
</dbReference>
<dbReference type="PROSITE" id="PS50850">
    <property type="entry name" value="MFS"/>
    <property type="match status" value="1"/>
</dbReference>
<evidence type="ECO:0000256" key="5">
    <source>
        <dbReference type="SAM" id="Phobius"/>
    </source>
</evidence>
<feature type="transmembrane region" description="Helical" evidence="5">
    <location>
        <begin position="170"/>
        <end position="200"/>
    </location>
</feature>
<dbReference type="Pfam" id="PF07690">
    <property type="entry name" value="MFS_1"/>
    <property type="match status" value="1"/>
</dbReference>
<evidence type="ECO:0000313" key="7">
    <source>
        <dbReference type="EMBL" id="MCI2241148.1"/>
    </source>
</evidence>
<dbReference type="InterPro" id="IPR011701">
    <property type="entry name" value="MFS"/>
</dbReference>
<feature type="transmembrane region" description="Helical" evidence="5">
    <location>
        <begin position="354"/>
        <end position="377"/>
    </location>
</feature>
<feature type="transmembrane region" description="Helical" evidence="5">
    <location>
        <begin position="20"/>
        <end position="45"/>
    </location>
</feature>
<dbReference type="PANTHER" id="PTHR23542">
    <property type="match status" value="1"/>
</dbReference>
<organism evidence="7 8">
    <name type="scientific">Adlercreutzia faecimuris</name>
    <dbReference type="NCBI Taxonomy" id="2897341"/>
    <lineage>
        <taxon>Bacteria</taxon>
        <taxon>Bacillati</taxon>
        <taxon>Actinomycetota</taxon>
        <taxon>Coriobacteriia</taxon>
        <taxon>Eggerthellales</taxon>
        <taxon>Eggerthellaceae</taxon>
        <taxon>Adlercreutzia</taxon>
    </lineage>
</organism>
<dbReference type="InterPro" id="IPR036259">
    <property type="entry name" value="MFS_trans_sf"/>
</dbReference>
<feature type="transmembrane region" description="Helical" evidence="5">
    <location>
        <begin position="230"/>
        <end position="249"/>
    </location>
</feature>
<dbReference type="PANTHER" id="PTHR23542:SF1">
    <property type="entry name" value="MAJOR FACILITATOR SUPERFAMILY (MFS) PROFILE DOMAIN-CONTAINING PROTEIN"/>
    <property type="match status" value="1"/>
</dbReference>
<dbReference type="InterPro" id="IPR020846">
    <property type="entry name" value="MFS_dom"/>
</dbReference>
<reference evidence="7" key="1">
    <citation type="submission" date="2021-11" db="EMBL/GenBank/DDBJ databases">
        <title>A Novel Adlercreutzia Species, isolated from a Allomyrina dichotoma larva feces.</title>
        <authorList>
            <person name="Suh M.K."/>
        </authorList>
    </citation>
    <scope>NUCLEOTIDE SEQUENCE</scope>
    <source>
        <strain evidence="7">JBNU-10</strain>
    </source>
</reference>
<evidence type="ECO:0000259" key="6">
    <source>
        <dbReference type="PROSITE" id="PS50850"/>
    </source>
</evidence>
<feature type="transmembrane region" description="Helical" evidence="5">
    <location>
        <begin position="294"/>
        <end position="314"/>
    </location>
</feature>
<feature type="transmembrane region" description="Helical" evidence="5">
    <location>
        <begin position="264"/>
        <end position="287"/>
    </location>
</feature>
<feature type="transmembrane region" description="Helical" evidence="5">
    <location>
        <begin position="51"/>
        <end position="72"/>
    </location>
</feature>
<dbReference type="Proteomes" id="UP001430755">
    <property type="component" value="Unassembled WGS sequence"/>
</dbReference>
<keyword evidence="8" id="KW-1185">Reference proteome</keyword>
<keyword evidence="2 5" id="KW-0812">Transmembrane</keyword>
<keyword evidence="3 5" id="KW-1133">Transmembrane helix</keyword>
<proteinExistence type="predicted"/>
<evidence type="ECO:0000256" key="3">
    <source>
        <dbReference type="ARBA" id="ARBA00022989"/>
    </source>
</evidence>
<dbReference type="SUPFAM" id="SSF103473">
    <property type="entry name" value="MFS general substrate transporter"/>
    <property type="match status" value="1"/>
</dbReference>
<sequence>MTKKFDPGVYRAILRVRQAYAFDVGGFLMRFYSYMMNIGTITMITLAGRSFLIAGLVSSTIALATFLISPRISKLVDERGQHRVVPAAAAITLAGWAVMLATVAAGGPDGLLFAAAVLMGFVPNPQALTRARWTYLIRTGRLGDAAPDLRTMFSYEGVLDDVGFMFSPSISIALATALFPTAGLLVGGISFAIGVTVLTLSRSTEPEPGWGAPARPEGAGRPKSVFRTSAVVRVLFLLMLFFGAFFGIFDTATVALAEELGDPTIASVILVIASFMSMIMGFVFGMIRLRAPQYLQLVGVGVLIGCAYGSMALIDSVQSLFVVSTIGALFYGPFLIVCNAACERSVPGDRLTEAITWMNAGSTCGMAFGPSLGGIVIDEMGAVASFDLGAVLALAIPVTLALFCRLLKRGIREDSYTEVLRKPAGKAGEE</sequence>
<feature type="transmembrane region" description="Helical" evidence="5">
    <location>
        <begin position="320"/>
        <end position="342"/>
    </location>
</feature>
<feature type="domain" description="Major facilitator superfamily (MFS) profile" evidence="6">
    <location>
        <begin position="231"/>
        <end position="430"/>
    </location>
</feature>
<evidence type="ECO:0000313" key="8">
    <source>
        <dbReference type="Proteomes" id="UP001430755"/>
    </source>
</evidence>
<accession>A0ABS9WE51</accession>
<dbReference type="RefSeq" id="WP_242163012.1">
    <property type="nucleotide sequence ID" value="NZ_JAJMLW010000001.1"/>
</dbReference>
<feature type="transmembrane region" description="Helical" evidence="5">
    <location>
        <begin position="383"/>
        <end position="403"/>
    </location>
</feature>
<evidence type="ECO:0000256" key="1">
    <source>
        <dbReference type="ARBA" id="ARBA00004651"/>
    </source>
</evidence>
<keyword evidence="4 5" id="KW-0472">Membrane</keyword>
<dbReference type="EMBL" id="JAJMLW010000001">
    <property type="protein sequence ID" value="MCI2241148.1"/>
    <property type="molecule type" value="Genomic_DNA"/>
</dbReference>
<name>A0ABS9WE51_9ACTN</name>
<comment type="caution">
    <text evidence="7">The sequence shown here is derived from an EMBL/GenBank/DDBJ whole genome shotgun (WGS) entry which is preliminary data.</text>
</comment>
<evidence type="ECO:0000256" key="4">
    <source>
        <dbReference type="ARBA" id="ARBA00023136"/>
    </source>
</evidence>
<evidence type="ECO:0000256" key="2">
    <source>
        <dbReference type="ARBA" id="ARBA00022692"/>
    </source>
</evidence>
<gene>
    <name evidence="7" type="ORF">LPT13_02125</name>
</gene>